<evidence type="ECO:0000313" key="8">
    <source>
        <dbReference type="Proteomes" id="UP000255286"/>
    </source>
</evidence>
<evidence type="ECO:0000313" key="7">
    <source>
        <dbReference type="EMBL" id="SUX80398.1"/>
    </source>
</evidence>
<dbReference type="Pfam" id="PF13193">
    <property type="entry name" value="AMP-binding_C"/>
    <property type="match status" value="1"/>
</dbReference>
<evidence type="ECO:0000256" key="2">
    <source>
        <dbReference type="ARBA" id="ARBA00022598"/>
    </source>
</evidence>
<dbReference type="PANTHER" id="PTHR43767">
    <property type="entry name" value="LONG-CHAIN-FATTY-ACID--COA LIGASE"/>
    <property type="match status" value="1"/>
</dbReference>
<organism evidence="7 8">
    <name type="scientific">Citrobacter youngae</name>
    <dbReference type="NCBI Taxonomy" id="133448"/>
    <lineage>
        <taxon>Bacteria</taxon>
        <taxon>Pseudomonadati</taxon>
        <taxon>Pseudomonadota</taxon>
        <taxon>Gammaproteobacteria</taxon>
        <taxon>Enterobacterales</taxon>
        <taxon>Enterobacteriaceae</taxon>
        <taxon>Citrobacter</taxon>
        <taxon>Citrobacter freundii complex</taxon>
    </lineage>
</organism>
<evidence type="ECO:0000256" key="1">
    <source>
        <dbReference type="ARBA" id="ARBA00022428"/>
    </source>
</evidence>
<evidence type="ECO:0000259" key="6">
    <source>
        <dbReference type="Pfam" id="PF13193"/>
    </source>
</evidence>
<dbReference type="InterPro" id="IPR000873">
    <property type="entry name" value="AMP-dep_synth/lig_dom"/>
</dbReference>
<dbReference type="InterPro" id="IPR042099">
    <property type="entry name" value="ANL_N_sf"/>
</dbReference>
<dbReference type="Proteomes" id="UP000255286">
    <property type="component" value="Unassembled WGS sequence"/>
</dbReference>
<dbReference type="InterPro" id="IPR050237">
    <property type="entry name" value="ATP-dep_AMP-bd_enzyme"/>
</dbReference>
<dbReference type="GO" id="GO:0008756">
    <property type="term" value="F:o-succinylbenzoate-CoA ligase activity"/>
    <property type="evidence" value="ECO:0007669"/>
    <property type="project" value="UniProtKB-EC"/>
</dbReference>
<keyword evidence="4" id="KW-0067">ATP-binding</keyword>
<comment type="caution">
    <text evidence="7">The sequence shown here is derived from an EMBL/GenBank/DDBJ whole genome shotgun (WGS) entry which is preliminary data.</text>
</comment>
<dbReference type="InterPro" id="IPR045851">
    <property type="entry name" value="AMP-bd_C_sf"/>
</dbReference>
<keyword evidence="2 7" id="KW-0436">Ligase</keyword>
<keyword evidence="1" id="KW-0474">Menaquinone biosynthesis</keyword>
<sequence>MTQREMPDGASASGLGRLSDTPDFTDWPWRHWRQARTDAPALRLNDEVLRWGDLCTRVDRLASGFAAQGVGEGDGILLRAWNHPRPLLAWLALLQCGARVLPVNPQLPQSLLDALVPELTLRFALDLEGESPLPGLAPLRMLEQSGEHAAVWLPQRLSTMTLTSGSTGLPKAAVHTCQAHLASAQGVLSLMPFGAEDDWLLSLPLFHVSGQGIMWRWLFAGARMTVRDKQPLEQMLAGCTHASLVPTQLWRLLVNHTPVSLKAVLLGGAAIPVELTEQAREQGIRCWCGYGLTEFASTVCAKEADGKADVGSALQGREVRIVDDEVWLRAASMAQGYWRNGQLYPLVNAQGWFATRDRGVLKDGKLTIVGRMDNLFFSGGEGIQPEEVERVIVSHPHVLQAFIVPIEDEEFGHRPVAVVEYDTEAGRIDLAEWVKDKLARFQQPVRWLTLPAELKSGGIKVSRRALLEWVRTRGKA</sequence>
<feature type="domain" description="AMP-dependent synthetase/ligase" evidence="5">
    <location>
        <begin position="31"/>
        <end position="338"/>
    </location>
</feature>
<dbReference type="PANTHER" id="PTHR43767:SF1">
    <property type="entry name" value="NONRIBOSOMAL PEPTIDE SYNTHASE PES1 (EUROFUNG)-RELATED"/>
    <property type="match status" value="1"/>
</dbReference>
<dbReference type="EC" id="6.2.1.26" evidence="7"/>
<dbReference type="Pfam" id="PF00501">
    <property type="entry name" value="AMP-binding"/>
    <property type="match status" value="1"/>
</dbReference>
<evidence type="ECO:0000256" key="4">
    <source>
        <dbReference type="ARBA" id="ARBA00022840"/>
    </source>
</evidence>
<feature type="domain" description="AMP-binding enzyme C-terminal" evidence="6">
    <location>
        <begin position="387"/>
        <end position="446"/>
    </location>
</feature>
<protein>
    <submittedName>
        <fullName evidence="7">O-succinylbenzoic acid--CoA ligase</fullName>
        <ecNumber evidence="7">6.2.1.26</ecNumber>
    </submittedName>
</protein>
<dbReference type="NCBIfam" id="NF006539">
    <property type="entry name" value="PRK09029.1"/>
    <property type="match status" value="1"/>
</dbReference>
<keyword evidence="3" id="KW-0547">Nucleotide-binding</keyword>
<dbReference type="InterPro" id="IPR025110">
    <property type="entry name" value="AMP-bd_C"/>
</dbReference>
<dbReference type="InterPro" id="IPR020845">
    <property type="entry name" value="AMP-binding_CS"/>
</dbReference>
<evidence type="ECO:0000259" key="5">
    <source>
        <dbReference type="Pfam" id="PF00501"/>
    </source>
</evidence>
<dbReference type="EMBL" id="UIGT01000001">
    <property type="protein sequence ID" value="SUX80398.1"/>
    <property type="molecule type" value="Genomic_DNA"/>
</dbReference>
<accession>A0A9Q7ZR82</accession>
<dbReference type="NCBIfam" id="TIGR01923">
    <property type="entry name" value="menE"/>
    <property type="match status" value="1"/>
</dbReference>
<dbReference type="GO" id="GO:0009234">
    <property type="term" value="P:menaquinone biosynthetic process"/>
    <property type="evidence" value="ECO:0007669"/>
    <property type="project" value="UniProtKB-KW"/>
</dbReference>
<dbReference type="SUPFAM" id="SSF56801">
    <property type="entry name" value="Acetyl-CoA synthetase-like"/>
    <property type="match status" value="1"/>
</dbReference>
<proteinExistence type="predicted"/>
<dbReference type="GO" id="GO:0005524">
    <property type="term" value="F:ATP binding"/>
    <property type="evidence" value="ECO:0007669"/>
    <property type="project" value="UniProtKB-KW"/>
</dbReference>
<dbReference type="PROSITE" id="PS00455">
    <property type="entry name" value="AMP_BINDING"/>
    <property type="match status" value="1"/>
</dbReference>
<dbReference type="AlphaFoldDB" id="A0A9Q7ZR82"/>
<gene>
    <name evidence="7" type="primary">menE</name>
    <name evidence="7" type="ORF">NCTC8782_02991</name>
</gene>
<dbReference type="Gene3D" id="3.40.50.12780">
    <property type="entry name" value="N-terminal domain of ligase-like"/>
    <property type="match status" value="1"/>
</dbReference>
<evidence type="ECO:0000256" key="3">
    <source>
        <dbReference type="ARBA" id="ARBA00022741"/>
    </source>
</evidence>
<reference evidence="7 8" key="1">
    <citation type="submission" date="2018-06" db="EMBL/GenBank/DDBJ databases">
        <authorList>
            <consortium name="Pathogen Informatics"/>
            <person name="Doyle S."/>
        </authorList>
    </citation>
    <scope>NUCLEOTIDE SEQUENCE [LARGE SCALE GENOMIC DNA]</scope>
    <source>
        <strain evidence="7 8">NCTC8782</strain>
    </source>
</reference>
<dbReference type="Gene3D" id="3.30.300.30">
    <property type="match status" value="1"/>
</dbReference>
<dbReference type="InterPro" id="IPR010192">
    <property type="entry name" value="MenE"/>
</dbReference>
<name>A0A9Q7ZR82_9ENTR</name>
<dbReference type="CDD" id="cd17630">
    <property type="entry name" value="OSB_MenE-like"/>
    <property type="match status" value="1"/>
</dbReference>